<dbReference type="AlphaFoldDB" id="A0A5B7JSA9"/>
<feature type="compositionally biased region" description="Low complexity" evidence="1">
    <location>
        <begin position="153"/>
        <end position="170"/>
    </location>
</feature>
<gene>
    <name evidence="2" type="ORF">E2C01_095118</name>
</gene>
<name>A0A5B7JSA9_PORTR</name>
<feature type="compositionally biased region" description="Acidic residues" evidence="1">
    <location>
        <begin position="109"/>
        <end position="119"/>
    </location>
</feature>
<feature type="region of interest" description="Disordered" evidence="1">
    <location>
        <begin position="81"/>
        <end position="185"/>
    </location>
</feature>
<dbReference type="Proteomes" id="UP000324222">
    <property type="component" value="Unassembled WGS sequence"/>
</dbReference>
<organism evidence="2 3">
    <name type="scientific">Portunus trituberculatus</name>
    <name type="common">Swimming crab</name>
    <name type="synonym">Neptunus trituberculatus</name>
    <dbReference type="NCBI Taxonomy" id="210409"/>
    <lineage>
        <taxon>Eukaryota</taxon>
        <taxon>Metazoa</taxon>
        <taxon>Ecdysozoa</taxon>
        <taxon>Arthropoda</taxon>
        <taxon>Crustacea</taxon>
        <taxon>Multicrustacea</taxon>
        <taxon>Malacostraca</taxon>
        <taxon>Eumalacostraca</taxon>
        <taxon>Eucarida</taxon>
        <taxon>Decapoda</taxon>
        <taxon>Pleocyemata</taxon>
        <taxon>Brachyura</taxon>
        <taxon>Eubrachyura</taxon>
        <taxon>Portunoidea</taxon>
        <taxon>Portunidae</taxon>
        <taxon>Portuninae</taxon>
        <taxon>Portunus</taxon>
    </lineage>
</organism>
<comment type="caution">
    <text evidence="2">The sequence shown here is derived from an EMBL/GenBank/DDBJ whole genome shotgun (WGS) entry which is preliminary data.</text>
</comment>
<evidence type="ECO:0000313" key="2">
    <source>
        <dbReference type="EMBL" id="MPC99690.1"/>
    </source>
</evidence>
<feature type="compositionally biased region" description="Low complexity" evidence="1">
    <location>
        <begin position="134"/>
        <end position="146"/>
    </location>
</feature>
<evidence type="ECO:0000256" key="1">
    <source>
        <dbReference type="SAM" id="MobiDB-lite"/>
    </source>
</evidence>
<accession>A0A5B7JSA9</accession>
<reference evidence="2 3" key="1">
    <citation type="submission" date="2019-05" db="EMBL/GenBank/DDBJ databases">
        <title>Another draft genome of Portunus trituberculatus and its Hox gene families provides insights of decapod evolution.</title>
        <authorList>
            <person name="Jeong J.-H."/>
            <person name="Song I."/>
            <person name="Kim S."/>
            <person name="Choi T."/>
            <person name="Kim D."/>
            <person name="Ryu S."/>
            <person name="Kim W."/>
        </authorList>
    </citation>
    <scope>NUCLEOTIDE SEQUENCE [LARGE SCALE GENOMIC DNA]</scope>
    <source>
        <tissue evidence="2">Muscle</tissue>
    </source>
</reference>
<evidence type="ECO:0000313" key="3">
    <source>
        <dbReference type="Proteomes" id="UP000324222"/>
    </source>
</evidence>
<keyword evidence="3" id="KW-1185">Reference proteome</keyword>
<dbReference type="EMBL" id="VSRR010119400">
    <property type="protein sequence ID" value="MPC99690.1"/>
    <property type="molecule type" value="Genomic_DNA"/>
</dbReference>
<protein>
    <submittedName>
        <fullName evidence="2">Uncharacterized protein</fullName>
    </submittedName>
</protein>
<proteinExistence type="predicted"/>
<sequence>MADGEQIVKKEVVGEEPPSMAELVCMLVVIQQELTTVRHEVTTVGQELITVRHENELQCATLKKEMKDELGAMADAMRATAGPVRRMSAQSHSAHPVGSGLASGWRGETDEESEGDETENSPRTVSPPCPPLALPAAAPLKTASPPHQRKTRSPPAASPPRASSHPAAAPSTPPRRPRPQEFDGRVSLEAYLAQFEVVA</sequence>